<dbReference type="EC" id="1.11.1.26" evidence="4 15"/>
<dbReference type="RefSeq" id="WP_006304065.1">
    <property type="nucleotide sequence ID" value="NZ_AEDQ01000017.1"/>
</dbReference>
<comment type="subcellular location">
    <subcellularLocation>
        <location evidence="1 15">Cytoplasm</location>
    </subcellularLocation>
</comment>
<comment type="function">
    <text evidence="15">Thiol-specific peroxidase that catalyzes the reduction of hydrogen peroxide and organic hydroperoxides to water and alcohols, respectively. Plays a role in cell protection against oxidative stress by detoxifying peroxides.</text>
</comment>
<dbReference type="Gene3D" id="3.40.30.10">
    <property type="entry name" value="Glutaredoxin"/>
    <property type="match status" value="1"/>
</dbReference>
<dbReference type="InterPro" id="IPR050217">
    <property type="entry name" value="Peroxiredoxin"/>
</dbReference>
<evidence type="ECO:0000259" key="16">
    <source>
        <dbReference type="PROSITE" id="PS51352"/>
    </source>
</evidence>
<evidence type="ECO:0000313" key="17">
    <source>
        <dbReference type="EMBL" id="EFL44352.1"/>
    </source>
</evidence>
<organism evidence="17 18">
    <name type="scientific">Fannyhessea vaginae PB189-T1-4</name>
    <dbReference type="NCBI Taxonomy" id="866774"/>
    <lineage>
        <taxon>Bacteria</taxon>
        <taxon>Bacillati</taxon>
        <taxon>Actinomycetota</taxon>
        <taxon>Coriobacteriia</taxon>
        <taxon>Coriobacteriales</taxon>
        <taxon>Atopobiaceae</taxon>
        <taxon>Fannyhessea</taxon>
    </lineage>
</organism>
<sequence>MSLIGKEIGEFSVQSYQHDSFSVVTKQDVIGTDANGNEKWSLFFFYPADFSFVCPTELEELAEEYNNFKKHNCEIYAVSCDSHFVHKAWHDSSERVAKVQYPMLADPAHVLARDFDVLIEESGLAERGAFIVDPDGKIQVYEVTSGSIGREAKELLRLLEAAQFVRAHGDQVCPAKWQPGEETLKPSLDLVGQL</sequence>
<evidence type="ECO:0000256" key="3">
    <source>
        <dbReference type="ARBA" id="ARBA00011654"/>
    </source>
</evidence>
<dbReference type="EMBL" id="AEDQ01000017">
    <property type="protein sequence ID" value="EFL44352.1"/>
    <property type="molecule type" value="Genomic_DNA"/>
</dbReference>
<evidence type="ECO:0000256" key="2">
    <source>
        <dbReference type="ARBA" id="ARBA00009796"/>
    </source>
</evidence>
<dbReference type="Pfam" id="PF10417">
    <property type="entry name" value="1-cysPrx_C"/>
    <property type="match status" value="1"/>
</dbReference>
<gene>
    <name evidence="17" type="primary">ahpC</name>
    <name evidence="17" type="ORF">HMPREF9248_0908</name>
</gene>
<dbReference type="InterPro" id="IPR019479">
    <property type="entry name" value="Peroxiredoxin_C"/>
</dbReference>
<dbReference type="InterPro" id="IPR013766">
    <property type="entry name" value="Thioredoxin_domain"/>
</dbReference>
<comment type="caution">
    <text evidence="17">The sequence shown here is derived from an EMBL/GenBank/DDBJ whole genome shotgun (WGS) entry which is preliminary data.</text>
</comment>
<comment type="catalytic activity">
    <reaction evidence="14 15">
        <text>a hydroperoxide + NADH + H(+) = an alcohol + NAD(+) + H2O</text>
        <dbReference type="Rhea" id="RHEA:62628"/>
        <dbReference type="ChEBI" id="CHEBI:15377"/>
        <dbReference type="ChEBI" id="CHEBI:15378"/>
        <dbReference type="ChEBI" id="CHEBI:30879"/>
        <dbReference type="ChEBI" id="CHEBI:35924"/>
        <dbReference type="ChEBI" id="CHEBI:57540"/>
        <dbReference type="ChEBI" id="CHEBI:57945"/>
        <dbReference type="EC" id="1.11.1.26"/>
    </reaction>
</comment>
<dbReference type="CDD" id="cd03015">
    <property type="entry name" value="PRX_Typ2cys"/>
    <property type="match status" value="1"/>
</dbReference>
<keyword evidence="7 15" id="KW-0575">Peroxidase</keyword>
<dbReference type="InterPro" id="IPR024706">
    <property type="entry name" value="Peroxiredoxin_AhpC-typ"/>
</dbReference>
<dbReference type="NCBIfam" id="TIGR03137">
    <property type="entry name" value="AhpC"/>
    <property type="match status" value="1"/>
</dbReference>
<feature type="domain" description="Thioredoxin" evidence="16">
    <location>
        <begin position="2"/>
        <end position="164"/>
    </location>
</feature>
<proteinExistence type="inferred from homology"/>
<dbReference type="PANTHER" id="PTHR10681">
    <property type="entry name" value="THIOREDOXIN PEROXIDASE"/>
    <property type="match status" value="1"/>
</dbReference>
<keyword evidence="8 15" id="KW-0049">Antioxidant</keyword>
<evidence type="ECO:0000256" key="6">
    <source>
        <dbReference type="ARBA" id="ARBA00022490"/>
    </source>
</evidence>
<evidence type="ECO:0000256" key="5">
    <source>
        <dbReference type="ARBA" id="ARBA00017462"/>
    </source>
</evidence>
<keyword evidence="11 15" id="KW-0676">Redox-active center</keyword>
<protein>
    <recommendedName>
        <fullName evidence="5 15">Alkyl hydroperoxide reductase C</fullName>
        <ecNumber evidence="4 15">1.11.1.26</ecNumber>
    </recommendedName>
    <alternativeName>
        <fullName evidence="12 15">Peroxiredoxin</fullName>
    </alternativeName>
    <alternativeName>
        <fullName evidence="13 15">Thioredoxin peroxidase</fullName>
    </alternativeName>
</protein>
<comment type="subunit">
    <text evidence="3">Homodimer; disulfide-linked, upon oxidation. 5 homodimers assemble to form a ring-like decamer.</text>
</comment>
<dbReference type="PROSITE" id="PS51352">
    <property type="entry name" value="THIOREDOXIN_2"/>
    <property type="match status" value="1"/>
</dbReference>
<keyword evidence="18" id="KW-1185">Reference proteome</keyword>
<keyword evidence="6 15" id="KW-0963">Cytoplasm</keyword>
<reference evidence="17 18" key="1">
    <citation type="submission" date="2010-08" db="EMBL/GenBank/DDBJ databases">
        <authorList>
            <person name="Durkin A.S."/>
            <person name="Madupu R."/>
            <person name="Torralba M."/>
            <person name="Gillis M."/>
            <person name="Methe B."/>
            <person name="Sutton G."/>
            <person name="Nelson K.E."/>
        </authorList>
    </citation>
    <scope>NUCLEOTIDE SEQUENCE [LARGE SCALE GENOMIC DNA]</scope>
    <source>
        <strain evidence="17 18">PB189-T1-4</strain>
    </source>
</reference>
<dbReference type="PIRSF" id="PIRSF000239">
    <property type="entry name" value="AHPC"/>
    <property type="match status" value="1"/>
</dbReference>
<evidence type="ECO:0000256" key="4">
    <source>
        <dbReference type="ARBA" id="ARBA00013021"/>
    </source>
</evidence>
<evidence type="ECO:0000256" key="8">
    <source>
        <dbReference type="ARBA" id="ARBA00022862"/>
    </source>
</evidence>
<keyword evidence="9 15" id="KW-0560">Oxidoreductase</keyword>
<dbReference type="InterPro" id="IPR017559">
    <property type="entry name" value="AhpC"/>
</dbReference>
<evidence type="ECO:0000256" key="12">
    <source>
        <dbReference type="ARBA" id="ARBA00032077"/>
    </source>
</evidence>
<evidence type="ECO:0000256" key="14">
    <source>
        <dbReference type="ARBA" id="ARBA00047572"/>
    </source>
</evidence>
<dbReference type="GO" id="GO:0004601">
    <property type="term" value="F:peroxidase activity"/>
    <property type="evidence" value="ECO:0007669"/>
    <property type="project" value="UniProtKB-KW"/>
</dbReference>
<dbReference type="PANTHER" id="PTHR10681:SF121">
    <property type="entry name" value="ALKYL HYDROPEROXIDE REDUCTASE C"/>
    <property type="match status" value="1"/>
</dbReference>
<dbReference type="Proteomes" id="UP000004431">
    <property type="component" value="Unassembled WGS sequence"/>
</dbReference>
<comment type="similarity">
    <text evidence="2 15">Belongs to the peroxiredoxin family. AhpC/Prx1 subfamily.</text>
</comment>
<evidence type="ECO:0000256" key="9">
    <source>
        <dbReference type="ARBA" id="ARBA00023002"/>
    </source>
</evidence>
<evidence type="ECO:0000256" key="7">
    <source>
        <dbReference type="ARBA" id="ARBA00022559"/>
    </source>
</evidence>
<keyword evidence="10 15" id="KW-1015">Disulfide bond</keyword>
<evidence type="ECO:0000256" key="10">
    <source>
        <dbReference type="ARBA" id="ARBA00023157"/>
    </source>
</evidence>
<dbReference type="InterPro" id="IPR036249">
    <property type="entry name" value="Thioredoxin-like_sf"/>
</dbReference>
<dbReference type="InterPro" id="IPR000866">
    <property type="entry name" value="AhpC/TSA"/>
</dbReference>
<name>A0ABN0B0U9_9ACTN</name>
<dbReference type="Pfam" id="PF00578">
    <property type="entry name" value="AhpC-TSA"/>
    <property type="match status" value="1"/>
</dbReference>
<evidence type="ECO:0000256" key="1">
    <source>
        <dbReference type="ARBA" id="ARBA00004496"/>
    </source>
</evidence>
<evidence type="ECO:0000256" key="13">
    <source>
        <dbReference type="ARBA" id="ARBA00032824"/>
    </source>
</evidence>
<evidence type="ECO:0000256" key="11">
    <source>
        <dbReference type="ARBA" id="ARBA00023284"/>
    </source>
</evidence>
<evidence type="ECO:0000313" key="18">
    <source>
        <dbReference type="Proteomes" id="UP000004431"/>
    </source>
</evidence>
<evidence type="ECO:0000256" key="15">
    <source>
        <dbReference type="RuleBase" id="RU366004"/>
    </source>
</evidence>
<dbReference type="SUPFAM" id="SSF52833">
    <property type="entry name" value="Thioredoxin-like"/>
    <property type="match status" value="1"/>
</dbReference>
<accession>A0ABN0B0U9</accession>